<protein>
    <recommendedName>
        <fullName evidence="1">Signal transduction histidine kinase dimerisation/phosphoacceptor domain-containing protein</fullName>
    </recommendedName>
</protein>
<dbReference type="InterPro" id="IPR003661">
    <property type="entry name" value="HisK_dim/P_dom"/>
</dbReference>
<evidence type="ECO:0000259" key="1">
    <source>
        <dbReference type="Pfam" id="PF00512"/>
    </source>
</evidence>
<name>A0A0F8YZF8_9ZZZZ</name>
<accession>A0A0F8YZF8</accession>
<dbReference type="EMBL" id="LAZR01063476">
    <property type="protein sequence ID" value="KKK59444.1"/>
    <property type="molecule type" value="Genomic_DNA"/>
</dbReference>
<dbReference type="InterPro" id="IPR036097">
    <property type="entry name" value="HisK_dim/P_sf"/>
</dbReference>
<sequence>MAGILEKRNSLHRRLAQVENFNSQLKTEMVQIQPLANIGLVSAMIAHEMNNILTPIGLYAELAIDHLEDAELVCKALKKAQNNSKRAAKILES</sequence>
<reference evidence="2" key="1">
    <citation type="journal article" date="2015" name="Nature">
        <title>Complex archaea that bridge the gap between prokaryotes and eukaryotes.</title>
        <authorList>
            <person name="Spang A."/>
            <person name="Saw J.H."/>
            <person name="Jorgensen S.L."/>
            <person name="Zaremba-Niedzwiedzka K."/>
            <person name="Martijn J."/>
            <person name="Lind A.E."/>
            <person name="van Eijk R."/>
            <person name="Schleper C."/>
            <person name="Guy L."/>
            <person name="Ettema T.J."/>
        </authorList>
    </citation>
    <scope>NUCLEOTIDE SEQUENCE</scope>
</reference>
<dbReference type="Gene3D" id="1.10.287.130">
    <property type="match status" value="1"/>
</dbReference>
<comment type="caution">
    <text evidence="2">The sequence shown here is derived from an EMBL/GenBank/DDBJ whole genome shotgun (WGS) entry which is preliminary data.</text>
</comment>
<feature type="domain" description="Signal transduction histidine kinase dimerisation/phosphoacceptor" evidence="1">
    <location>
        <begin position="41"/>
        <end position="92"/>
    </location>
</feature>
<feature type="non-terminal residue" evidence="2">
    <location>
        <position position="93"/>
    </location>
</feature>
<organism evidence="2">
    <name type="scientific">marine sediment metagenome</name>
    <dbReference type="NCBI Taxonomy" id="412755"/>
    <lineage>
        <taxon>unclassified sequences</taxon>
        <taxon>metagenomes</taxon>
        <taxon>ecological metagenomes</taxon>
    </lineage>
</organism>
<dbReference type="GO" id="GO:0000155">
    <property type="term" value="F:phosphorelay sensor kinase activity"/>
    <property type="evidence" value="ECO:0007669"/>
    <property type="project" value="InterPro"/>
</dbReference>
<evidence type="ECO:0000313" key="2">
    <source>
        <dbReference type="EMBL" id="KKK59444.1"/>
    </source>
</evidence>
<gene>
    <name evidence="2" type="ORF">LCGC14_3034310</name>
</gene>
<dbReference type="SUPFAM" id="SSF47384">
    <property type="entry name" value="Homodimeric domain of signal transducing histidine kinase"/>
    <property type="match status" value="1"/>
</dbReference>
<dbReference type="CDD" id="cd00082">
    <property type="entry name" value="HisKA"/>
    <property type="match status" value="1"/>
</dbReference>
<dbReference type="AlphaFoldDB" id="A0A0F8YZF8"/>
<proteinExistence type="predicted"/>
<dbReference type="Pfam" id="PF00512">
    <property type="entry name" value="HisKA"/>
    <property type="match status" value="1"/>
</dbReference>